<dbReference type="OrthoDB" id="542013at2759"/>
<dbReference type="Gene3D" id="3.40.50.720">
    <property type="entry name" value="NAD(P)-binding Rossmann-like Domain"/>
    <property type="match status" value="1"/>
</dbReference>
<dbReference type="AlphaFoldDB" id="A0A0A2KCR3"/>
<dbReference type="EMBL" id="JQGA01001564">
    <property type="protein sequence ID" value="KGO64723.1"/>
    <property type="molecule type" value="Genomic_DNA"/>
</dbReference>
<dbReference type="InterPro" id="IPR047142">
    <property type="entry name" value="OryJ/VirC-like"/>
</dbReference>
<dbReference type="InterPro" id="IPR002347">
    <property type="entry name" value="SDR_fam"/>
</dbReference>
<proteinExistence type="predicted"/>
<protein>
    <submittedName>
        <fullName evidence="1">Short-chain dehydrogenase/reductase SDR</fullName>
    </submittedName>
</protein>
<dbReference type="Proteomes" id="UP000030104">
    <property type="component" value="Unassembled WGS sequence"/>
</dbReference>
<sequence>MSALSFLYSQLFVEPPVPTHDFQGQTVIITGSNRGIGFEAARHLLRLNVGRLILTARSAEKGQIAAETLERSTGRSGVIQVEELDMANQESVQRFVTRMEMHRIDAVLLNAGIYTHDFVWADNHESTLTVNVINTFLLAILLLPVLRRSADTCLIKPRISFVASDRHGMYDIPGWKTHNTFQVLNDPQQARMHERYPVSKLLEILLAKAMAKQLDSTPSNGTINIIVNSFTPGYCTSGLIDNVHGITGLALWLLSKATARTTEVGGRTLVAAIAQGENSHGKYLNDGHIDEYEPFQEYLSPYDFKAVADPMPSILRSALSPFDIFTTFTLGKIAMSAPKAPVTKFPAEGLRHARRFITSHNKEGKGVFAVDDDGDHHRVMVDGLAVANIIYSTSGNPVDMNDDKDMVYARDNEPPIHVSNGSVVRLIDFGPGVESPIHRALSIDYGIVVEGAFELTLDSGEKKLMLPGDMSVNRGCMHIWKNLDENRPGRMLFVLLDVTPTKVNGEEITEHLGILEKDYAHAKQ</sequence>
<dbReference type="InterPro" id="IPR014710">
    <property type="entry name" value="RmlC-like_jellyroll"/>
</dbReference>
<dbReference type="PRINTS" id="PR00081">
    <property type="entry name" value="GDHRDH"/>
</dbReference>
<accession>A0A0A2KCR3</accession>
<dbReference type="Pfam" id="PF00106">
    <property type="entry name" value="adh_short"/>
    <property type="match status" value="1"/>
</dbReference>
<reference evidence="1 2" key="1">
    <citation type="journal article" date="2015" name="Mol. Plant Microbe Interact.">
        <title>Genome, transcriptome, and functional analyses of Penicillium expansum provide new insights into secondary metabolism and pathogenicity.</title>
        <authorList>
            <person name="Ballester A.R."/>
            <person name="Marcet-Houben M."/>
            <person name="Levin E."/>
            <person name="Sela N."/>
            <person name="Selma-Lazaro C."/>
            <person name="Carmona L."/>
            <person name="Wisniewski M."/>
            <person name="Droby S."/>
            <person name="Gonzalez-Candelas L."/>
            <person name="Gabaldon T."/>
        </authorList>
    </citation>
    <scope>NUCLEOTIDE SEQUENCE [LARGE SCALE GENOMIC DNA]</scope>
    <source>
        <strain evidence="1 2">PHI-1</strain>
    </source>
</reference>
<evidence type="ECO:0000313" key="2">
    <source>
        <dbReference type="Proteomes" id="UP000030104"/>
    </source>
</evidence>
<keyword evidence="2" id="KW-1185">Reference proteome</keyword>
<dbReference type="PANTHER" id="PTHR36156:SF2">
    <property type="entry name" value="CUPIN TYPE-2 DOMAIN-CONTAINING PROTEIN"/>
    <property type="match status" value="1"/>
</dbReference>
<dbReference type="STRING" id="40296.A0A0A2KCR3"/>
<dbReference type="CDD" id="cd02231">
    <property type="entry name" value="cupin_BLL6423-like"/>
    <property type="match status" value="1"/>
</dbReference>
<dbReference type="Gene3D" id="2.60.120.10">
    <property type="entry name" value="Jelly Rolls"/>
    <property type="match status" value="1"/>
</dbReference>
<dbReference type="PhylomeDB" id="A0A0A2KCR3"/>
<dbReference type="SUPFAM" id="SSF51735">
    <property type="entry name" value="NAD(P)-binding Rossmann-fold domains"/>
    <property type="match status" value="1"/>
</dbReference>
<gene>
    <name evidence="1" type="ORF">PITC_052680</name>
</gene>
<dbReference type="PANTHER" id="PTHR36156">
    <property type="entry name" value="SLR2101 PROTEIN"/>
    <property type="match status" value="1"/>
</dbReference>
<dbReference type="InterPro" id="IPR011051">
    <property type="entry name" value="RmlC_Cupin_sf"/>
</dbReference>
<organism evidence="1 2">
    <name type="scientific">Penicillium italicum</name>
    <name type="common">Blue mold</name>
    <dbReference type="NCBI Taxonomy" id="40296"/>
    <lineage>
        <taxon>Eukaryota</taxon>
        <taxon>Fungi</taxon>
        <taxon>Dikarya</taxon>
        <taxon>Ascomycota</taxon>
        <taxon>Pezizomycotina</taxon>
        <taxon>Eurotiomycetes</taxon>
        <taxon>Eurotiomycetidae</taxon>
        <taxon>Eurotiales</taxon>
        <taxon>Aspergillaceae</taxon>
        <taxon>Penicillium</taxon>
    </lineage>
</organism>
<evidence type="ECO:0000313" key="1">
    <source>
        <dbReference type="EMBL" id="KGO64723.1"/>
    </source>
</evidence>
<name>A0A0A2KCR3_PENIT</name>
<dbReference type="SUPFAM" id="SSF51182">
    <property type="entry name" value="RmlC-like cupins"/>
    <property type="match status" value="1"/>
</dbReference>
<dbReference type="HOGENOM" id="CLU_519810_0_0_1"/>
<comment type="caution">
    <text evidence="1">The sequence shown here is derived from an EMBL/GenBank/DDBJ whole genome shotgun (WGS) entry which is preliminary data.</text>
</comment>
<dbReference type="InterPro" id="IPR036291">
    <property type="entry name" value="NAD(P)-bd_dom_sf"/>
</dbReference>